<proteinExistence type="predicted"/>
<keyword evidence="2" id="KW-1185">Reference proteome</keyword>
<sequence length="186" mass="21008">MDTPLGRWVNGQSDAIELSKMDPKHIMIFFVMLRVLKRDVEQRVTWFRTFRPPLIPLVQGWSVLEQLDLLKELDLCGLGKEPDVSRLRDLFTVQNWNWGLDQVALLLDNIGHKMMGAAWTEHKLDKVSSSDGASSGDVATTQAATQALERVQKTVYKSPPQATIEMDFQNVRFSPGFPIVTTSLVP</sequence>
<gene>
    <name evidence="1" type="ORF">NliqN6_0760</name>
</gene>
<dbReference type="AlphaFoldDB" id="A0A8H3TNN1"/>
<organism evidence="1 2">
    <name type="scientific">Naganishia liquefaciens</name>
    <dbReference type="NCBI Taxonomy" id="104408"/>
    <lineage>
        <taxon>Eukaryota</taxon>
        <taxon>Fungi</taxon>
        <taxon>Dikarya</taxon>
        <taxon>Basidiomycota</taxon>
        <taxon>Agaricomycotina</taxon>
        <taxon>Tremellomycetes</taxon>
        <taxon>Filobasidiales</taxon>
        <taxon>Filobasidiaceae</taxon>
        <taxon>Naganishia</taxon>
    </lineage>
</organism>
<protein>
    <submittedName>
        <fullName evidence="1">Uncharacterized protein</fullName>
    </submittedName>
</protein>
<accession>A0A8H3TNN1</accession>
<evidence type="ECO:0000313" key="1">
    <source>
        <dbReference type="EMBL" id="GHJ84358.1"/>
    </source>
</evidence>
<reference evidence="1" key="1">
    <citation type="submission" date="2020-07" db="EMBL/GenBank/DDBJ databases">
        <title>Draft Genome Sequence of a Deep-Sea Yeast, Naganishia (Cryptococcus) liquefaciens strain N6.</title>
        <authorList>
            <person name="Han Y.W."/>
            <person name="Kajitani R."/>
            <person name="Morimoto H."/>
            <person name="Parhat M."/>
            <person name="Tsubouchi H."/>
            <person name="Bakenova O."/>
            <person name="Ogata M."/>
            <person name="Argunhan B."/>
            <person name="Aoki R."/>
            <person name="Kajiwara S."/>
            <person name="Itoh T."/>
            <person name="Iwasaki H."/>
        </authorList>
    </citation>
    <scope>NUCLEOTIDE SEQUENCE</scope>
    <source>
        <strain evidence="1">N6</strain>
    </source>
</reference>
<dbReference type="Proteomes" id="UP000620104">
    <property type="component" value="Unassembled WGS sequence"/>
</dbReference>
<name>A0A8H3TNN1_9TREE</name>
<dbReference type="EMBL" id="BLZA01000007">
    <property type="protein sequence ID" value="GHJ84358.1"/>
    <property type="molecule type" value="Genomic_DNA"/>
</dbReference>
<comment type="caution">
    <text evidence="1">The sequence shown here is derived from an EMBL/GenBank/DDBJ whole genome shotgun (WGS) entry which is preliminary data.</text>
</comment>
<evidence type="ECO:0000313" key="2">
    <source>
        <dbReference type="Proteomes" id="UP000620104"/>
    </source>
</evidence>